<proteinExistence type="predicted"/>
<dbReference type="PANTHER" id="PTHR34387:SF2">
    <property type="entry name" value="SLR1258 PROTEIN"/>
    <property type="match status" value="1"/>
</dbReference>
<organism evidence="2 3">
    <name type="scientific">Maricaulis maris</name>
    <dbReference type="NCBI Taxonomy" id="74318"/>
    <lineage>
        <taxon>Bacteria</taxon>
        <taxon>Pseudomonadati</taxon>
        <taxon>Pseudomonadota</taxon>
        <taxon>Alphaproteobacteria</taxon>
        <taxon>Maricaulales</taxon>
        <taxon>Maricaulaceae</taxon>
        <taxon>Maricaulis</taxon>
    </lineage>
</organism>
<feature type="chain" id="PRO_5019755844" description="SIMPL domain-containing protein" evidence="1">
    <location>
        <begin position="24"/>
        <end position="235"/>
    </location>
</feature>
<accession>A0A495DDH0</accession>
<evidence type="ECO:0000313" key="3">
    <source>
        <dbReference type="Proteomes" id="UP000273675"/>
    </source>
</evidence>
<reference evidence="2 3" key="1">
    <citation type="submission" date="2018-10" db="EMBL/GenBank/DDBJ databases">
        <title>Genomic Encyclopedia of Type Strains, Phase IV (KMG-IV): sequencing the most valuable type-strain genomes for metagenomic binning, comparative biology and taxonomic classification.</title>
        <authorList>
            <person name="Goeker M."/>
        </authorList>
    </citation>
    <scope>NUCLEOTIDE SEQUENCE [LARGE SCALE GENOMIC DNA]</scope>
    <source>
        <strain evidence="2 3">DSM 4734</strain>
    </source>
</reference>
<dbReference type="Gene3D" id="3.30.70.2970">
    <property type="entry name" value="Protein of unknown function (DUF541), domain 2"/>
    <property type="match status" value="1"/>
</dbReference>
<dbReference type="GO" id="GO:0006974">
    <property type="term" value="P:DNA damage response"/>
    <property type="evidence" value="ECO:0007669"/>
    <property type="project" value="TreeGrafter"/>
</dbReference>
<sequence length="235" mass="24632">MIRTLITSTALAATLCLPAFAQAQESEPTLSLSESATVQIAPEFATVSSGVVTRADTAQAAVRANADAMSQVFAALRRAGVDSDDMQTAQLSVSPVYADRRQPNQVELTIIGYEARNQVSAKVRDTARVGQVIDAMVSAGANNINGVTFGAEETGDALNSARREAIAALLSKAELFADAAGFELCGIRRMGESNYRPQPVYESRMMAMSDGASTPVAAGELTLTATVSADFCISQ</sequence>
<dbReference type="EMBL" id="RBIM01000003">
    <property type="protein sequence ID" value="RKR00340.1"/>
    <property type="molecule type" value="Genomic_DNA"/>
</dbReference>
<dbReference type="Gene3D" id="3.30.110.170">
    <property type="entry name" value="Protein of unknown function (DUF541), domain 1"/>
    <property type="match status" value="1"/>
</dbReference>
<dbReference type="OrthoDB" id="9813144at2"/>
<evidence type="ECO:0000256" key="1">
    <source>
        <dbReference type="SAM" id="SignalP"/>
    </source>
</evidence>
<dbReference type="RefSeq" id="WP_121210659.1">
    <property type="nucleotide sequence ID" value="NZ_RBIM01000003.1"/>
</dbReference>
<dbReference type="InterPro" id="IPR007497">
    <property type="entry name" value="SIMPL/DUF541"/>
</dbReference>
<dbReference type="AlphaFoldDB" id="A0A495DDH0"/>
<feature type="signal peptide" evidence="1">
    <location>
        <begin position="1"/>
        <end position="23"/>
    </location>
</feature>
<dbReference type="PANTHER" id="PTHR34387">
    <property type="entry name" value="SLR1258 PROTEIN"/>
    <property type="match status" value="1"/>
</dbReference>
<protein>
    <recommendedName>
        <fullName evidence="4">SIMPL domain-containing protein</fullName>
    </recommendedName>
</protein>
<dbReference type="InterPro" id="IPR052022">
    <property type="entry name" value="26kDa_periplasmic_antigen"/>
</dbReference>
<dbReference type="Proteomes" id="UP000273675">
    <property type="component" value="Unassembled WGS sequence"/>
</dbReference>
<gene>
    <name evidence="2" type="ORF">C7435_1546</name>
</gene>
<name>A0A495DDH0_9PROT</name>
<comment type="caution">
    <text evidence="2">The sequence shown here is derived from an EMBL/GenBank/DDBJ whole genome shotgun (WGS) entry which is preliminary data.</text>
</comment>
<keyword evidence="1" id="KW-0732">Signal</keyword>
<evidence type="ECO:0000313" key="2">
    <source>
        <dbReference type="EMBL" id="RKR00340.1"/>
    </source>
</evidence>
<evidence type="ECO:0008006" key="4">
    <source>
        <dbReference type="Google" id="ProtNLM"/>
    </source>
</evidence>
<dbReference type="Pfam" id="PF04402">
    <property type="entry name" value="SIMPL"/>
    <property type="match status" value="1"/>
</dbReference>